<feature type="region of interest" description="Disordered" evidence="1">
    <location>
        <begin position="1"/>
        <end position="72"/>
    </location>
</feature>
<proteinExistence type="predicted"/>
<keyword evidence="3" id="KW-1185">Reference proteome</keyword>
<dbReference type="AlphaFoldDB" id="A0A6A6R6B3"/>
<dbReference type="Proteomes" id="UP000799750">
    <property type="component" value="Unassembled WGS sequence"/>
</dbReference>
<feature type="compositionally biased region" description="Polar residues" evidence="1">
    <location>
        <begin position="21"/>
        <end position="38"/>
    </location>
</feature>
<evidence type="ECO:0000313" key="2">
    <source>
        <dbReference type="EMBL" id="KAF2500298.1"/>
    </source>
</evidence>
<sequence>MHVEVYSTNEEPRVDEDETKQGSTTRPASLSTTLSTNPRVEDASVASSAGAKSPLESRESGSGDGAYLPVLPGEDPIAVLERSIQGLYEHAKLHRKRGGDTEDRGRSTRKKRRQSKPKKESSAQPANKSLSKPLSLNSARVKDDKGRSGAHRIGVNVEKGNCVGVQNEQE</sequence>
<protein>
    <submittedName>
        <fullName evidence="2">Uncharacterized protein</fullName>
    </submittedName>
</protein>
<feature type="compositionally biased region" description="Low complexity" evidence="1">
    <location>
        <begin position="125"/>
        <end position="139"/>
    </location>
</feature>
<evidence type="ECO:0000313" key="3">
    <source>
        <dbReference type="Proteomes" id="UP000799750"/>
    </source>
</evidence>
<feature type="region of interest" description="Disordered" evidence="1">
    <location>
        <begin position="90"/>
        <end position="170"/>
    </location>
</feature>
<name>A0A6A6R6B3_9PEZI</name>
<reference evidence="2" key="1">
    <citation type="journal article" date="2020" name="Stud. Mycol.">
        <title>101 Dothideomycetes genomes: a test case for predicting lifestyles and emergence of pathogens.</title>
        <authorList>
            <person name="Haridas S."/>
            <person name="Albert R."/>
            <person name="Binder M."/>
            <person name="Bloem J."/>
            <person name="Labutti K."/>
            <person name="Salamov A."/>
            <person name="Andreopoulos B."/>
            <person name="Baker S."/>
            <person name="Barry K."/>
            <person name="Bills G."/>
            <person name="Bluhm B."/>
            <person name="Cannon C."/>
            <person name="Castanera R."/>
            <person name="Culley D."/>
            <person name="Daum C."/>
            <person name="Ezra D."/>
            <person name="Gonzalez J."/>
            <person name="Henrissat B."/>
            <person name="Kuo A."/>
            <person name="Liang C."/>
            <person name="Lipzen A."/>
            <person name="Lutzoni F."/>
            <person name="Magnuson J."/>
            <person name="Mondo S."/>
            <person name="Nolan M."/>
            <person name="Ohm R."/>
            <person name="Pangilinan J."/>
            <person name="Park H.-J."/>
            <person name="Ramirez L."/>
            <person name="Alfaro M."/>
            <person name="Sun H."/>
            <person name="Tritt A."/>
            <person name="Yoshinaga Y."/>
            <person name="Zwiers L.-H."/>
            <person name="Turgeon B."/>
            <person name="Goodwin S."/>
            <person name="Spatafora J."/>
            <person name="Crous P."/>
            <person name="Grigoriev I."/>
        </authorList>
    </citation>
    <scope>NUCLEOTIDE SEQUENCE</scope>
    <source>
        <strain evidence="2">CBS 269.34</strain>
    </source>
</reference>
<evidence type="ECO:0000256" key="1">
    <source>
        <dbReference type="SAM" id="MobiDB-lite"/>
    </source>
</evidence>
<organism evidence="2 3">
    <name type="scientific">Lophium mytilinum</name>
    <dbReference type="NCBI Taxonomy" id="390894"/>
    <lineage>
        <taxon>Eukaryota</taxon>
        <taxon>Fungi</taxon>
        <taxon>Dikarya</taxon>
        <taxon>Ascomycota</taxon>
        <taxon>Pezizomycotina</taxon>
        <taxon>Dothideomycetes</taxon>
        <taxon>Pleosporomycetidae</taxon>
        <taxon>Mytilinidiales</taxon>
        <taxon>Mytilinidiaceae</taxon>
        <taxon>Lophium</taxon>
    </lineage>
</organism>
<accession>A0A6A6R6B3</accession>
<dbReference type="EMBL" id="MU004183">
    <property type="protein sequence ID" value="KAF2500298.1"/>
    <property type="molecule type" value="Genomic_DNA"/>
</dbReference>
<feature type="compositionally biased region" description="Basic residues" evidence="1">
    <location>
        <begin position="107"/>
        <end position="116"/>
    </location>
</feature>
<gene>
    <name evidence="2" type="ORF">BU16DRAFT_534909</name>
</gene>